<comment type="caution">
    <text evidence="1">The sequence shown here is derived from an EMBL/GenBank/DDBJ whole genome shotgun (WGS) entry which is preliminary data.</text>
</comment>
<reference evidence="1" key="1">
    <citation type="submission" date="2022-11" db="EMBL/GenBank/DDBJ databases">
        <title>Chromosomal genome sequence assembly and mating type (MAT) locus characterization of the leprose asexual lichenized fungus Lepraria neglecta (Nyl.) Erichsen.</title>
        <authorList>
            <person name="Allen J.L."/>
            <person name="Pfeffer B."/>
        </authorList>
    </citation>
    <scope>NUCLEOTIDE SEQUENCE</scope>
    <source>
        <strain evidence="1">Allen 5258</strain>
    </source>
</reference>
<protein>
    <submittedName>
        <fullName evidence="1">Uncharacterized protein</fullName>
    </submittedName>
</protein>
<organism evidence="1 2">
    <name type="scientific">Lepraria neglecta</name>
    <dbReference type="NCBI Taxonomy" id="209136"/>
    <lineage>
        <taxon>Eukaryota</taxon>
        <taxon>Fungi</taxon>
        <taxon>Dikarya</taxon>
        <taxon>Ascomycota</taxon>
        <taxon>Pezizomycotina</taxon>
        <taxon>Lecanoromycetes</taxon>
        <taxon>OSLEUM clade</taxon>
        <taxon>Lecanoromycetidae</taxon>
        <taxon>Lecanorales</taxon>
        <taxon>Lecanorineae</taxon>
        <taxon>Stereocaulaceae</taxon>
        <taxon>Lepraria</taxon>
    </lineage>
</organism>
<dbReference type="EMBL" id="JASNWA010000007">
    <property type="protein sequence ID" value="KAK3172652.1"/>
    <property type="molecule type" value="Genomic_DNA"/>
</dbReference>
<evidence type="ECO:0000313" key="2">
    <source>
        <dbReference type="Proteomes" id="UP001276659"/>
    </source>
</evidence>
<accession>A0AAD9Z9I5</accession>
<name>A0AAD9Z9I5_9LECA</name>
<sequence length="142" mass="16029">LDLQAPKTTKPWLLISSSILAPDPYYYDILSPLRIKFYSYGPNLNEEGVLNVIRDAHDDASIHDMNSPMNMTEIGFSDHEYGVIDLVLRPQRHMTWIQWEDTTLALRIFMEAFVAVELRFDVEVDGGFVIGTGTLARGLGAV</sequence>
<keyword evidence="2" id="KW-1185">Reference proteome</keyword>
<feature type="non-terminal residue" evidence="1">
    <location>
        <position position="1"/>
    </location>
</feature>
<evidence type="ECO:0000313" key="1">
    <source>
        <dbReference type="EMBL" id="KAK3172652.1"/>
    </source>
</evidence>
<dbReference type="AlphaFoldDB" id="A0AAD9Z9I5"/>
<gene>
    <name evidence="1" type="ORF">OEA41_005976</name>
</gene>
<proteinExistence type="predicted"/>
<dbReference type="Proteomes" id="UP001276659">
    <property type="component" value="Unassembled WGS sequence"/>
</dbReference>